<dbReference type="OrthoDB" id="338237at2"/>
<organism evidence="1 2">
    <name type="scientific">Cupriavidus oxalaticus</name>
    <dbReference type="NCBI Taxonomy" id="96344"/>
    <lineage>
        <taxon>Bacteria</taxon>
        <taxon>Pseudomonadati</taxon>
        <taxon>Pseudomonadota</taxon>
        <taxon>Betaproteobacteria</taxon>
        <taxon>Burkholderiales</taxon>
        <taxon>Burkholderiaceae</taxon>
        <taxon>Cupriavidus</taxon>
    </lineage>
</organism>
<dbReference type="PANTHER" id="PTHR36922">
    <property type="entry name" value="BLL2446 PROTEIN"/>
    <property type="match status" value="1"/>
</dbReference>
<dbReference type="AlphaFoldDB" id="A0A4P7LBN1"/>
<dbReference type="RefSeq" id="WP_133096210.1">
    <property type="nucleotide sequence ID" value="NZ_CP038635.1"/>
</dbReference>
<sequence>MALSMYDVSIPPFIRALGNLAAILDKGAAHAQAQGMDPADLIQTRLIADMDPLSAQVQRASDAAKGAAARLAGIEVPSFADTETSFAELQDRIARTIVFLEQITPAQLEGSEQRVIELKLRQGPVTFDGKSYLLGFALPNFYFHVTTGYDILRHKGVQIGKRDYLGLK</sequence>
<reference evidence="1 2" key="1">
    <citation type="submission" date="2019-03" db="EMBL/GenBank/DDBJ databases">
        <title>Efficiently degradation of phenoxyalkanoic acid herbicides by Cupriavidus oxalaticus strain X32.</title>
        <authorList>
            <person name="Sheng X."/>
        </authorList>
    </citation>
    <scope>NUCLEOTIDE SEQUENCE [LARGE SCALE GENOMIC DNA]</scope>
    <source>
        <strain evidence="1 2">X32</strain>
    </source>
</reference>
<dbReference type="SUPFAM" id="SSF109854">
    <property type="entry name" value="DinB/YfiT-like putative metalloenzymes"/>
    <property type="match status" value="1"/>
</dbReference>
<dbReference type="Proteomes" id="UP000295294">
    <property type="component" value="Chromosome 2"/>
</dbReference>
<evidence type="ECO:0000313" key="1">
    <source>
        <dbReference type="EMBL" id="QBY53260.1"/>
    </source>
</evidence>
<dbReference type="Gene3D" id="1.20.120.450">
    <property type="entry name" value="dinb family like domain"/>
    <property type="match status" value="1"/>
</dbReference>
<name>A0A4P7LBN1_9BURK</name>
<dbReference type="EMBL" id="CP038635">
    <property type="protein sequence ID" value="QBY53260.1"/>
    <property type="molecule type" value="Genomic_DNA"/>
</dbReference>
<proteinExistence type="predicted"/>
<evidence type="ECO:0000313" key="2">
    <source>
        <dbReference type="Proteomes" id="UP000295294"/>
    </source>
</evidence>
<accession>A0A4P7LBN1</accession>
<dbReference type="Pfam" id="PF09351">
    <property type="entry name" value="DUF1993"/>
    <property type="match status" value="1"/>
</dbReference>
<dbReference type="InterPro" id="IPR034660">
    <property type="entry name" value="DinB/YfiT-like"/>
</dbReference>
<dbReference type="PANTHER" id="PTHR36922:SF1">
    <property type="entry name" value="DUF1993 DOMAIN-CONTAINING PROTEIN"/>
    <property type="match status" value="1"/>
</dbReference>
<dbReference type="InterPro" id="IPR018531">
    <property type="entry name" value="DUF1993"/>
</dbReference>
<dbReference type="KEGG" id="cox:E0W60_19390"/>
<gene>
    <name evidence="1" type="ORF">E0W60_19390</name>
</gene>
<protein>
    <submittedName>
        <fullName evidence="1">DUF1993 domain-containing protein</fullName>
    </submittedName>
</protein>